<dbReference type="Gene3D" id="3.30.450.20">
    <property type="entry name" value="PAS domain"/>
    <property type="match status" value="2"/>
</dbReference>
<evidence type="ECO:0000256" key="1">
    <source>
        <dbReference type="ARBA" id="ARBA00022679"/>
    </source>
</evidence>
<dbReference type="SUPFAM" id="SSF55874">
    <property type="entry name" value="ATPase domain of HSP90 chaperone/DNA topoisomerase II/histidine kinase"/>
    <property type="match status" value="1"/>
</dbReference>
<keyword evidence="2" id="KW-0418">Kinase</keyword>
<dbReference type="PROSITE" id="PS50113">
    <property type="entry name" value="PAC"/>
    <property type="match status" value="1"/>
</dbReference>
<proteinExistence type="predicted"/>
<protein>
    <recommendedName>
        <fullName evidence="5">PAC domain-containing protein</fullName>
    </recommendedName>
</protein>
<dbReference type="GO" id="GO:0000155">
    <property type="term" value="F:phosphorelay sensor kinase activity"/>
    <property type="evidence" value="ECO:0007669"/>
    <property type="project" value="InterPro"/>
</dbReference>
<feature type="domain" description="PAC" evidence="5">
    <location>
        <begin position="399"/>
        <end position="450"/>
    </location>
</feature>
<dbReference type="PANTHER" id="PTHR24421:SF58">
    <property type="entry name" value="SIGNAL TRANSDUCTION HISTIDINE-PROTEIN KINASE_PHOSPHATASE UHPB"/>
    <property type="match status" value="1"/>
</dbReference>
<dbReference type="Proteomes" id="UP001055286">
    <property type="component" value="Unassembled WGS sequence"/>
</dbReference>
<dbReference type="NCBIfam" id="TIGR00229">
    <property type="entry name" value="sensory_box"/>
    <property type="match status" value="1"/>
</dbReference>
<dbReference type="RefSeq" id="WP_238193067.1">
    <property type="nucleotide sequence ID" value="NZ_BPQJ01000045.1"/>
</dbReference>
<dbReference type="InterPro" id="IPR000014">
    <property type="entry name" value="PAS"/>
</dbReference>
<dbReference type="Gene3D" id="3.30.565.10">
    <property type="entry name" value="Histidine kinase-like ATPase, C-terminal domain"/>
    <property type="match status" value="1"/>
</dbReference>
<dbReference type="CDD" id="cd12914">
    <property type="entry name" value="PDC1_DGC_like"/>
    <property type="match status" value="1"/>
</dbReference>
<evidence type="ECO:0000313" key="6">
    <source>
        <dbReference type="EMBL" id="GJD65685.1"/>
    </source>
</evidence>
<dbReference type="Gene3D" id="1.20.5.1930">
    <property type="match status" value="1"/>
</dbReference>
<evidence type="ECO:0000259" key="5">
    <source>
        <dbReference type="PROSITE" id="PS50113"/>
    </source>
</evidence>
<dbReference type="AlphaFoldDB" id="A0AA37HIB5"/>
<name>A0AA37HIB5_9HYPH</name>
<dbReference type="GO" id="GO:0046983">
    <property type="term" value="F:protein dimerization activity"/>
    <property type="evidence" value="ECO:0007669"/>
    <property type="project" value="InterPro"/>
</dbReference>
<keyword evidence="4" id="KW-1133">Transmembrane helix</keyword>
<dbReference type="InterPro" id="IPR050482">
    <property type="entry name" value="Sensor_HK_TwoCompSys"/>
</dbReference>
<keyword evidence="3" id="KW-0902">Two-component regulatory system</keyword>
<reference evidence="6" key="2">
    <citation type="submission" date="2021-08" db="EMBL/GenBank/DDBJ databases">
        <authorList>
            <person name="Tani A."/>
            <person name="Ola A."/>
            <person name="Ogura Y."/>
            <person name="Katsura K."/>
            <person name="Hayashi T."/>
        </authorList>
    </citation>
    <scope>NUCLEOTIDE SEQUENCE</scope>
    <source>
        <strain evidence="6">JCM 32048</strain>
    </source>
</reference>
<dbReference type="InterPro" id="IPR036890">
    <property type="entry name" value="HATPase_C_sf"/>
</dbReference>
<keyword evidence="7" id="KW-1185">Reference proteome</keyword>
<dbReference type="GO" id="GO:0016020">
    <property type="term" value="C:membrane"/>
    <property type="evidence" value="ECO:0007669"/>
    <property type="project" value="InterPro"/>
</dbReference>
<evidence type="ECO:0000256" key="3">
    <source>
        <dbReference type="ARBA" id="ARBA00023012"/>
    </source>
</evidence>
<sequence length="671" mass="71539">MEWGRAGFEGSAGTGRAGIGRARRRLGTTLLWTAWAACVLAFAGPAMLWAQRSREAALAAAGRDVAHLAEAGKGAMENVFGLTDVLLRRLSEATVEGDLSGPAIDRLCPSFLCSTSRRLSPHMLMAVTRADGGVLVQDKEMPPRSLADRDYFTAQREGDPGLFVGAPRRTALIDGLFVPMSRRVTLGDGSFGGIVAAAINVDLFRAVFQGLGIGRADRVALLDADGRPLIEWWSGRGAGPAGPVERDDSVACGPDVPDAASGRLAASRALRIGGLSVEVCRSTASALRSWRNQVLTVAGAGALLLLAPVLGYPPISRLLRRQAGLQRLVEGQSDLQFIVAARPDGRFVLEALTFSRRDGAESPAAASLVGRTAREFISPDDADLVEADYRAVLLSGETRRTERRIRIDGAEFVWSTVLVPLREPGGRRDYIYGAVTDMTEDHRLERRLLGVVEDTLRREDEERRRIARELHDTTGQTLIAAGYELAVAERGFAEAPPPVRAALAQARAMVEASVAELRTLSYVLHPPLLDEAGLGVALGTLADGFQRRAGIAVAFAIGPEVDGRRWSPEIELALYRVAQEALTNVQRHAATRTARMSFDGCASGRLHLVVEDGPVGARGPASSTASITEGAGIRGMRDRLEALGGSLVVARRDGGLRVTATVPARRAVGDG</sequence>
<organism evidence="6 7">
    <name type="scientific">Methylobacterium frigidaeris</name>
    <dbReference type="NCBI Taxonomy" id="2038277"/>
    <lineage>
        <taxon>Bacteria</taxon>
        <taxon>Pseudomonadati</taxon>
        <taxon>Pseudomonadota</taxon>
        <taxon>Alphaproteobacteria</taxon>
        <taxon>Hyphomicrobiales</taxon>
        <taxon>Methylobacteriaceae</taxon>
        <taxon>Methylobacterium</taxon>
    </lineage>
</organism>
<reference evidence="6" key="1">
    <citation type="journal article" date="2016" name="Front. Microbiol.">
        <title>Genome Sequence of the Piezophilic, Mesophilic Sulfate-Reducing Bacterium Desulfovibrio indicus J2T.</title>
        <authorList>
            <person name="Cao J."/>
            <person name="Maignien L."/>
            <person name="Shao Z."/>
            <person name="Alain K."/>
            <person name="Jebbar M."/>
        </authorList>
    </citation>
    <scope>NUCLEOTIDE SEQUENCE</scope>
    <source>
        <strain evidence="6">JCM 32048</strain>
    </source>
</reference>
<accession>A0AA37HIB5</accession>
<dbReference type="PANTHER" id="PTHR24421">
    <property type="entry name" value="NITRATE/NITRITE SENSOR PROTEIN NARX-RELATED"/>
    <property type="match status" value="1"/>
</dbReference>
<dbReference type="EMBL" id="BPQJ01000045">
    <property type="protein sequence ID" value="GJD65685.1"/>
    <property type="molecule type" value="Genomic_DNA"/>
</dbReference>
<evidence type="ECO:0000256" key="2">
    <source>
        <dbReference type="ARBA" id="ARBA00022777"/>
    </source>
</evidence>
<dbReference type="InterPro" id="IPR013656">
    <property type="entry name" value="PAS_4"/>
</dbReference>
<comment type="caution">
    <text evidence="6">The sequence shown here is derived from an EMBL/GenBank/DDBJ whole genome shotgun (WGS) entry which is preliminary data.</text>
</comment>
<dbReference type="InterPro" id="IPR000700">
    <property type="entry name" value="PAS-assoc_C"/>
</dbReference>
<dbReference type="InterPro" id="IPR035965">
    <property type="entry name" value="PAS-like_dom_sf"/>
</dbReference>
<feature type="transmembrane region" description="Helical" evidence="4">
    <location>
        <begin position="30"/>
        <end position="50"/>
    </location>
</feature>
<evidence type="ECO:0000313" key="7">
    <source>
        <dbReference type="Proteomes" id="UP001055286"/>
    </source>
</evidence>
<dbReference type="SUPFAM" id="SSF55785">
    <property type="entry name" value="PYP-like sensor domain (PAS domain)"/>
    <property type="match status" value="1"/>
</dbReference>
<dbReference type="Pfam" id="PF07730">
    <property type="entry name" value="HisKA_3"/>
    <property type="match status" value="1"/>
</dbReference>
<dbReference type="Pfam" id="PF08448">
    <property type="entry name" value="PAS_4"/>
    <property type="match status" value="1"/>
</dbReference>
<evidence type="ECO:0000256" key="4">
    <source>
        <dbReference type="SAM" id="Phobius"/>
    </source>
</evidence>
<keyword evidence="4" id="KW-0472">Membrane</keyword>
<gene>
    <name evidence="6" type="ORF">MPEAHAMD_5880</name>
</gene>
<dbReference type="CDD" id="cd16917">
    <property type="entry name" value="HATPase_UhpB-NarQ-NarX-like"/>
    <property type="match status" value="1"/>
</dbReference>
<keyword evidence="4" id="KW-0812">Transmembrane</keyword>
<dbReference type="InterPro" id="IPR011712">
    <property type="entry name" value="Sig_transdc_His_kin_sub3_dim/P"/>
</dbReference>
<keyword evidence="1" id="KW-0808">Transferase</keyword>